<accession>A0AAW2FMQ1</accession>
<organism evidence="2 3">
    <name type="scientific">Cardiocondyla obscurior</name>
    <dbReference type="NCBI Taxonomy" id="286306"/>
    <lineage>
        <taxon>Eukaryota</taxon>
        <taxon>Metazoa</taxon>
        <taxon>Ecdysozoa</taxon>
        <taxon>Arthropoda</taxon>
        <taxon>Hexapoda</taxon>
        <taxon>Insecta</taxon>
        <taxon>Pterygota</taxon>
        <taxon>Neoptera</taxon>
        <taxon>Endopterygota</taxon>
        <taxon>Hymenoptera</taxon>
        <taxon>Apocrita</taxon>
        <taxon>Aculeata</taxon>
        <taxon>Formicoidea</taxon>
        <taxon>Formicidae</taxon>
        <taxon>Myrmicinae</taxon>
        <taxon>Cardiocondyla</taxon>
    </lineage>
</organism>
<keyword evidence="1" id="KW-0472">Membrane</keyword>
<gene>
    <name evidence="2" type="ORF">PUN28_009868</name>
</gene>
<keyword evidence="3" id="KW-1185">Reference proteome</keyword>
<evidence type="ECO:0000313" key="3">
    <source>
        <dbReference type="Proteomes" id="UP001430953"/>
    </source>
</evidence>
<keyword evidence="1" id="KW-1133">Transmembrane helix</keyword>
<protein>
    <submittedName>
        <fullName evidence="2">Uncharacterized protein</fullName>
    </submittedName>
</protein>
<dbReference type="EMBL" id="JADYXP020000009">
    <property type="protein sequence ID" value="KAL0116495.1"/>
    <property type="molecule type" value="Genomic_DNA"/>
</dbReference>
<proteinExistence type="predicted"/>
<comment type="caution">
    <text evidence="2">The sequence shown here is derived from an EMBL/GenBank/DDBJ whole genome shotgun (WGS) entry which is preliminary data.</text>
</comment>
<dbReference type="AlphaFoldDB" id="A0AAW2FMQ1"/>
<evidence type="ECO:0000313" key="2">
    <source>
        <dbReference type="EMBL" id="KAL0116495.1"/>
    </source>
</evidence>
<reference evidence="2 3" key="1">
    <citation type="submission" date="2023-03" db="EMBL/GenBank/DDBJ databases">
        <title>High recombination rates correlate with genetic variation in Cardiocondyla obscurior ants.</title>
        <authorList>
            <person name="Errbii M."/>
        </authorList>
    </citation>
    <scope>NUCLEOTIDE SEQUENCE [LARGE SCALE GENOMIC DNA]</scope>
    <source>
        <strain evidence="2">Alpha-2009</strain>
        <tissue evidence="2">Whole body</tissue>
    </source>
</reference>
<dbReference type="Proteomes" id="UP001430953">
    <property type="component" value="Unassembled WGS sequence"/>
</dbReference>
<name>A0AAW2FMQ1_9HYME</name>
<keyword evidence="1" id="KW-0812">Transmembrane</keyword>
<sequence length="130" mass="14979">MRKRDRNAVRSRRRTVHSRECIPEVQFCEAATATTENNPADQTLADARRESQKGLKISQRKKKNFSFTFVTYRNGVLKTIELCGVVQFSFSSAKAYTYLSFSFFFSFFSLLTSTCNRLLSNNACNNGRYK</sequence>
<feature type="transmembrane region" description="Helical" evidence="1">
    <location>
        <begin position="95"/>
        <end position="112"/>
    </location>
</feature>
<evidence type="ECO:0000256" key="1">
    <source>
        <dbReference type="SAM" id="Phobius"/>
    </source>
</evidence>